<dbReference type="InterPro" id="IPR055227">
    <property type="entry name" value="HRQ1_WHD"/>
</dbReference>
<dbReference type="GO" id="GO:0006289">
    <property type="term" value="P:nucleotide-excision repair"/>
    <property type="evidence" value="ECO:0007669"/>
    <property type="project" value="TreeGrafter"/>
</dbReference>
<name>A0A1U7LI69_NEOID</name>
<dbReference type="AlphaFoldDB" id="A0A1U7LI69"/>
<keyword evidence="3" id="KW-0067">ATP-binding</keyword>
<feature type="region of interest" description="Disordered" evidence="1">
    <location>
        <begin position="1"/>
        <end position="22"/>
    </location>
</feature>
<protein>
    <submittedName>
        <fullName evidence="3">ATP-dependent helicase HRQ1</fullName>
    </submittedName>
</protein>
<dbReference type="STRING" id="1198029.A0A1U7LI69"/>
<organism evidence="3 4">
    <name type="scientific">Neolecta irregularis (strain DAH-3)</name>
    <dbReference type="NCBI Taxonomy" id="1198029"/>
    <lineage>
        <taxon>Eukaryota</taxon>
        <taxon>Fungi</taxon>
        <taxon>Dikarya</taxon>
        <taxon>Ascomycota</taxon>
        <taxon>Taphrinomycotina</taxon>
        <taxon>Neolectales</taxon>
        <taxon>Neolectaceae</taxon>
        <taxon>Neolecta</taxon>
    </lineage>
</organism>
<dbReference type="GO" id="GO:0043138">
    <property type="term" value="F:3'-5' DNA helicase activity"/>
    <property type="evidence" value="ECO:0007669"/>
    <property type="project" value="TreeGrafter"/>
</dbReference>
<dbReference type="OrthoDB" id="18781at2759"/>
<evidence type="ECO:0000313" key="4">
    <source>
        <dbReference type="Proteomes" id="UP000186594"/>
    </source>
</evidence>
<dbReference type="PANTHER" id="PTHR47957:SF3">
    <property type="entry name" value="ATP-DEPENDENT HELICASE HRQ1"/>
    <property type="match status" value="1"/>
</dbReference>
<keyword evidence="3" id="KW-0547">Nucleotide-binding</keyword>
<keyword evidence="3" id="KW-0347">Helicase</keyword>
<accession>A0A1U7LI69</accession>
<reference evidence="3 4" key="1">
    <citation type="submission" date="2016-04" db="EMBL/GenBank/DDBJ databases">
        <title>Evolutionary innovation and constraint leading to complex multicellularity in the Ascomycota.</title>
        <authorList>
            <person name="Cisse O."/>
            <person name="Nguyen A."/>
            <person name="Hewitt D.A."/>
            <person name="Jedd G."/>
            <person name="Stajich J.E."/>
        </authorList>
    </citation>
    <scope>NUCLEOTIDE SEQUENCE [LARGE SCALE GENOMIC DNA]</scope>
    <source>
        <strain evidence="3 4">DAH-3</strain>
    </source>
</reference>
<sequence>MVGFPPTISAMRQQSGRAGRRNKDSLAILVAEPGAVDQHYMNHPDQLFTSPNTHLVIDLENPLILEGHLQCAAFEMPIRTDVDKFYFGDTIQRLVCDSLVLGDKIFHPHPRFLPFPSRHVAIRDCQDGHYTIIDITNNRNHILEQIEPSRAMFTLYQGPHPFGYPFILRNLDTLLKIAQVESTNVDWTTRHRSFTDVEPIETEATKHLANSSRIVSFGRVKITCHVSGYFKLDKRNNILDTIEIDNPPLIIETKGLWIDIPKHALDTLVLKKTSLEN</sequence>
<dbReference type="GO" id="GO:0005634">
    <property type="term" value="C:nucleus"/>
    <property type="evidence" value="ECO:0007669"/>
    <property type="project" value="TreeGrafter"/>
</dbReference>
<dbReference type="Pfam" id="PF22982">
    <property type="entry name" value="WHD_HRQ1"/>
    <property type="match status" value="1"/>
</dbReference>
<dbReference type="EMBL" id="LXFE01003463">
    <property type="protein sequence ID" value="OLL22339.1"/>
    <property type="molecule type" value="Genomic_DNA"/>
</dbReference>
<gene>
    <name evidence="3" type="ORF">NEOLI_005485</name>
</gene>
<evidence type="ECO:0000313" key="3">
    <source>
        <dbReference type="EMBL" id="OLL22339.1"/>
    </source>
</evidence>
<dbReference type="InterPro" id="IPR027417">
    <property type="entry name" value="P-loop_NTPase"/>
</dbReference>
<evidence type="ECO:0000256" key="1">
    <source>
        <dbReference type="SAM" id="MobiDB-lite"/>
    </source>
</evidence>
<dbReference type="PANTHER" id="PTHR47957">
    <property type="entry name" value="ATP-DEPENDENT HELICASE HRQ1"/>
    <property type="match status" value="1"/>
</dbReference>
<proteinExistence type="predicted"/>
<feature type="domain" description="ATP-dependent helicase HRQ1 winged helix" evidence="2">
    <location>
        <begin position="57"/>
        <end position="124"/>
    </location>
</feature>
<dbReference type="SUPFAM" id="SSF52540">
    <property type="entry name" value="P-loop containing nucleoside triphosphate hydrolases"/>
    <property type="match status" value="1"/>
</dbReference>
<keyword evidence="4" id="KW-1185">Reference proteome</keyword>
<comment type="caution">
    <text evidence="3">The sequence shown here is derived from an EMBL/GenBank/DDBJ whole genome shotgun (WGS) entry which is preliminary data.</text>
</comment>
<evidence type="ECO:0000259" key="2">
    <source>
        <dbReference type="Pfam" id="PF22982"/>
    </source>
</evidence>
<dbReference type="GO" id="GO:0036297">
    <property type="term" value="P:interstrand cross-link repair"/>
    <property type="evidence" value="ECO:0007669"/>
    <property type="project" value="TreeGrafter"/>
</dbReference>
<feature type="non-terminal residue" evidence="3">
    <location>
        <position position="277"/>
    </location>
</feature>
<keyword evidence="3" id="KW-0378">Hydrolase</keyword>
<dbReference type="Proteomes" id="UP000186594">
    <property type="component" value="Unassembled WGS sequence"/>
</dbReference>